<dbReference type="NCBIfam" id="NF047734">
    <property type="entry name" value="antiphage_MADS4"/>
    <property type="match status" value="1"/>
</dbReference>
<dbReference type="RefSeq" id="WP_091054371.1">
    <property type="nucleotide sequence ID" value="NZ_FNGF01000010.1"/>
</dbReference>
<dbReference type="AlphaFoldDB" id="A0A1G9MYG0"/>
<evidence type="ECO:0000313" key="2">
    <source>
        <dbReference type="Proteomes" id="UP000198662"/>
    </source>
</evidence>
<organism evidence="1 2">
    <name type="scientific">Glycomyces sambucus</name>
    <dbReference type="NCBI Taxonomy" id="380244"/>
    <lineage>
        <taxon>Bacteria</taxon>
        <taxon>Bacillati</taxon>
        <taxon>Actinomycetota</taxon>
        <taxon>Actinomycetes</taxon>
        <taxon>Glycomycetales</taxon>
        <taxon>Glycomycetaceae</taxon>
        <taxon>Glycomyces</taxon>
    </lineage>
</organism>
<keyword evidence="2" id="KW-1185">Reference proteome</keyword>
<gene>
    <name evidence="1" type="ORF">SAMN05216298_0044</name>
</gene>
<dbReference type="OrthoDB" id="9803665at2"/>
<evidence type="ECO:0000313" key="1">
    <source>
        <dbReference type="EMBL" id="SDL79356.1"/>
    </source>
</evidence>
<evidence type="ECO:0008006" key="3">
    <source>
        <dbReference type="Google" id="ProtNLM"/>
    </source>
</evidence>
<reference evidence="2" key="1">
    <citation type="submission" date="2016-10" db="EMBL/GenBank/DDBJ databases">
        <authorList>
            <person name="Varghese N."/>
            <person name="Submissions S."/>
        </authorList>
    </citation>
    <scope>NUCLEOTIDE SEQUENCE [LARGE SCALE GENOMIC DNA]</scope>
    <source>
        <strain evidence="2">CGMCC 4.3147</strain>
    </source>
</reference>
<protein>
    <recommendedName>
        <fullName evidence="3">DUF4276 family protein</fullName>
    </recommendedName>
</protein>
<dbReference type="InterPro" id="IPR059210">
    <property type="entry name" value="MADS4-like"/>
</dbReference>
<accession>A0A1G9MYG0</accession>
<dbReference type="STRING" id="380244.SAMN05216298_0044"/>
<proteinExistence type="predicted"/>
<dbReference type="Proteomes" id="UP000198662">
    <property type="component" value="Unassembled WGS sequence"/>
</dbReference>
<name>A0A1G9MYG0_9ACTN</name>
<dbReference type="EMBL" id="FNGF01000010">
    <property type="protein sequence ID" value="SDL79356.1"/>
    <property type="molecule type" value="Genomic_DNA"/>
</dbReference>
<sequence>MRDIVFLVADNAMVQLLRGFFDRDQFHRVLGCRSFDFDADQDIAHAPYKDSHVYGSARELLSPYEKSHQFAVVLVDAKWEGSRGADHMREHIGRSLRHEWKDRHKVIVFDPELEIWLWQDNPNVGKALGCKDFRKILAESGHWPVGMAKPAKPKAALEHLRRRHRADKGNAVFRRVAGAMSFKNCTDPSFAILRDTLRDWFEEDRK</sequence>